<dbReference type="KEGG" id="nba:CUN60_02790"/>
<feature type="domain" description="HTH luxR-type" evidence="1">
    <location>
        <begin position="175"/>
        <end position="233"/>
    </location>
</feature>
<evidence type="ECO:0000313" key="2">
    <source>
        <dbReference type="EMBL" id="AUR51269.1"/>
    </source>
</evidence>
<sequence length="259" mass="29025">MKKLTDKERDKYVQEIILPAFQWMSKSNSFTTLFSADAKILFITEKSAASIAIDSADKCIGMSYATPLEESITGLKQKYRLDTDNILGACAKIYQTQLLAINNKKSVSYIDMIPYAGQFHGYLCILTPILHPSGEVVALLSNSVKHYLFGLHEFISTANADSIPALNSLTAENLEISLSKRQHEILFLICNGFSQELVAQMLKVTRGTIAKTISTQICPKFNIVNDSARLIDLARQLKLHQTIPQSLWRQYIVMLEDNS</sequence>
<dbReference type="Proteomes" id="UP000236655">
    <property type="component" value="Chromosome"/>
</dbReference>
<dbReference type="GO" id="GO:0003677">
    <property type="term" value="F:DNA binding"/>
    <property type="evidence" value="ECO:0007669"/>
    <property type="project" value="InterPro"/>
</dbReference>
<evidence type="ECO:0000259" key="1">
    <source>
        <dbReference type="SMART" id="SM00421"/>
    </source>
</evidence>
<gene>
    <name evidence="2" type="ORF">CUN60_02790</name>
</gene>
<protein>
    <recommendedName>
        <fullName evidence="1">HTH luxR-type domain-containing protein</fullName>
    </recommendedName>
</protein>
<reference evidence="3" key="1">
    <citation type="submission" date="2017-11" db="EMBL/GenBank/DDBJ databases">
        <authorList>
            <person name="Chan K.G."/>
            <person name="Lee L.S."/>
        </authorList>
    </citation>
    <scope>NUCLEOTIDE SEQUENCE [LARGE SCALE GENOMIC DNA]</scope>
    <source>
        <strain evidence="3">DSM 100970</strain>
    </source>
</reference>
<name>A0A2I7N476_9NEIS</name>
<dbReference type="AlphaFoldDB" id="A0A2I7N476"/>
<evidence type="ECO:0000313" key="3">
    <source>
        <dbReference type="Proteomes" id="UP000236655"/>
    </source>
</evidence>
<dbReference type="Gene3D" id="1.10.10.10">
    <property type="entry name" value="Winged helix-like DNA-binding domain superfamily/Winged helix DNA-binding domain"/>
    <property type="match status" value="1"/>
</dbReference>
<dbReference type="RefSeq" id="WP_102950569.1">
    <property type="nucleotide sequence ID" value="NZ_CP024847.1"/>
</dbReference>
<keyword evidence="3" id="KW-1185">Reference proteome</keyword>
<accession>A0A2I7N476</accession>
<dbReference type="InterPro" id="IPR036388">
    <property type="entry name" value="WH-like_DNA-bd_sf"/>
</dbReference>
<dbReference type="EMBL" id="CP024847">
    <property type="protein sequence ID" value="AUR51269.1"/>
    <property type="molecule type" value="Genomic_DNA"/>
</dbReference>
<dbReference type="SMART" id="SM00421">
    <property type="entry name" value="HTH_LUXR"/>
    <property type="match status" value="1"/>
</dbReference>
<dbReference type="OrthoDB" id="9758570at2"/>
<dbReference type="SUPFAM" id="SSF46894">
    <property type="entry name" value="C-terminal effector domain of the bipartite response regulators"/>
    <property type="match status" value="1"/>
</dbReference>
<proteinExistence type="predicted"/>
<organism evidence="2 3">
    <name type="scientific">Aquella oligotrophica</name>
    <dbReference type="NCBI Taxonomy" id="2067065"/>
    <lineage>
        <taxon>Bacteria</taxon>
        <taxon>Pseudomonadati</taxon>
        <taxon>Pseudomonadota</taxon>
        <taxon>Betaproteobacteria</taxon>
        <taxon>Neisseriales</taxon>
        <taxon>Neisseriaceae</taxon>
        <taxon>Aquella</taxon>
    </lineage>
</organism>
<dbReference type="GO" id="GO:0006355">
    <property type="term" value="P:regulation of DNA-templated transcription"/>
    <property type="evidence" value="ECO:0007669"/>
    <property type="project" value="InterPro"/>
</dbReference>
<dbReference type="InterPro" id="IPR016032">
    <property type="entry name" value="Sig_transdc_resp-reg_C-effctor"/>
</dbReference>
<dbReference type="InterPro" id="IPR000792">
    <property type="entry name" value="Tscrpt_reg_LuxR_C"/>
</dbReference>